<name>A0AC35GKR1_9BILA</name>
<accession>A0AC35GKR1</accession>
<sequence length="82" mass="9682">MDDLMKYAERQTYNTTPDYDDDAVNQAVAMPLLNHQPAINPNLLKNPLIKAQQQQYFMNQQIQMLMLQQQQQIAYHQQIAQF</sequence>
<protein>
    <submittedName>
        <fullName evidence="2">Uncharacterized protein</fullName>
    </submittedName>
</protein>
<evidence type="ECO:0000313" key="1">
    <source>
        <dbReference type="Proteomes" id="UP000887580"/>
    </source>
</evidence>
<organism evidence="1 2">
    <name type="scientific">Panagrolaimus sp. PS1159</name>
    <dbReference type="NCBI Taxonomy" id="55785"/>
    <lineage>
        <taxon>Eukaryota</taxon>
        <taxon>Metazoa</taxon>
        <taxon>Ecdysozoa</taxon>
        <taxon>Nematoda</taxon>
        <taxon>Chromadorea</taxon>
        <taxon>Rhabditida</taxon>
        <taxon>Tylenchina</taxon>
        <taxon>Panagrolaimomorpha</taxon>
        <taxon>Panagrolaimoidea</taxon>
        <taxon>Panagrolaimidae</taxon>
        <taxon>Panagrolaimus</taxon>
    </lineage>
</organism>
<dbReference type="WBParaSite" id="PS1159_v2.g6058.t1">
    <property type="protein sequence ID" value="PS1159_v2.g6058.t1"/>
    <property type="gene ID" value="PS1159_v2.g6058"/>
</dbReference>
<proteinExistence type="predicted"/>
<evidence type="ECO:0000313" key="2">
    <source>
        <dbReference type="WBParaSite" id="PS1159_v2.g6058.t1"/>
    </source>
</evidence>
<dbReference type="Proteomes" id="UP000887580">
    <property type="component" value="Unplaced"/>
</dbReference>
<reference evidence="2" key="1">
    <citation type="submission" date="2022-11" db="UniProtKB">
        <authorList>
            <consortium name="WormBaseParasite"/>
        </authorList>
    </citation>
    <scope>IDENTIFICATION</scope>
</reference>